<dbReference type="GO" id="GO:0016020">
    <property type="term" value="C:membrane"/>
    <property type="evidence" value="ECO:0007669"/>
    <property type="project" value="InterPro"/>
</dbReference>
<evidence type="ECO:0000259" key="2">
    <source>
        <dbReference type="Pfam" id="PF13609"/>
    </source>
</evidence>
<gene>
    <name evidence="3" type="ORF">SAMN02745664_1016</name>
</gene>
<dbReference type="GO" id="GO:0015288">
    <property type="term" value="F:porin activity"/>
    <property type="evidence" value="ECO:0007669"/>
    <property type="project" value="InterPro"/>
</dbReference>
<dbReference type="InterPro" id="IPR023614">
    <property type="entry name" value="Porin_dom_sf"/>
</dbReference>
<evidence type="ECO:0000256" key="1">
    <source>
        <dbReference type="SAM" id="SignalP"/>
    </source>
</evidence>
<evidence type="ECO:0000313" key="3">
    <source>
        <dbReference type="EMBL" id="SIR71166.1"/>
    </source>
</evidence>
<dbReference type="STRING" id="34061.B0189_00320"/>
<reference evidence="4" key="1">
    <citation type="submission" date="2017-01" db="EMBL/GenBank/DDBJ databases">
        <authorList>
            <person name="Varghese N."/>
            <person name="Submissions S."/>
        </authorList>
    </citation>
    <scope>NUCLEOTIDE SEQUENCE [LARGE SCALE GENOMIC DNA]</scope>
    <source>
        <strain evidence="4">DSM 21768</strain>
    </source>
</reference>
<protein>
    <submittedName>
        <fullName evidence="3">Porin</fullName>
    </submittedName>
</protein>
<dbReference type="AlphaFoldDB" id="A0A1N7D5L8"/>
<feature type="chain" id="PRO_5013043211" evidence="1">
    <location>
        <begin position="31"/>
        <end position="412"/>
    </location>
</feature>
<dbReference type="RefSeq" id="WP_143821431.1">
    <property type="nucleotide sequence ID" value="NZ_FTNU01000001.1"/>
</dbReference>
<name>A0A1N7D5L8_9GAMM</name>
<dbReference type="InterPro" id="IPR033900">
    <property type="entry name" value="Gram_neg_porin_domain"/>
</dbReference>
<dbReference type="Proteomes" id="UP000187495">
    <property type="component" value="Unassembled WGS sequence"/>
</dbReference>
<sequence>MRPTPPTSLNQASKLTLACLATMLAMPAHSVWIDTPAVRDGLQFGVFTNVSPNLVNRSNKFTYTLGDPRIFDTYDRNGNLVTEGTLADVMANQDRQDSDRRIREDGTDGVMLQLAARQVLTKDLLLRGSIAINYNSDSYRNYGALWGVTLDYKEDLSVTIGDGWSRLPVRQTDVDNIIQQAGNNISVESTHIPDLTLNAYHAFNASSNVYNRQLGGWRTSTGASAKYLFDINPYHKITVAAGGTVSKGNENPYFTNTPSKGKSYLLGASYDYKDLTVGLDYGQQKTHYNGLWSDNMKTTVYGIKTSYNFTPRLAGTLSYAYREDNNNKSVSIDDLVSNPNLLMDRGYNYTTRSLVFDKSKQERYGIDLEYQLYKGLTINAGVTDTRTRTYVTEGEFSRRKMLETSLGARFAF</sequence>
<accession>A0A1N7D5L8</accession>
<proteinExistence type="predicted"/>
<organism evidence="3 4">
    <name type="scientific">Moraxella cuniculi DSM 21768</name>
    <dbReference type="NCBI Taxonomy" id="1122245"/>
    <lineage>
        <taxon>Bacteria</taxon>
        <taxon>Pseudomonadati</taxon>
        <taxon>Pseudomonadota</taxon>
        <taxon>Gammaproteobacteria</taxon>
        <taxon>Moraxellales</taxon>
        <taxon>Moraxellaceae</taxon>
        <taxon>Moraxella</taxon>
    </lineage>
</organism>
<keyword evidence="4" id="KW-1185">Reference proteome</keyword>
<dbReference type="EMBL" id="FTNU01000001">
    <property type="protein sequence ID" value="SIR71166.1"/>
    <property type="molecule type" value="Genomic_DNA"/>
</dbReference>
<evidence type="ECO:0000313" key="4">
    <source>
        <dbReference type="Proteomes" id="UP000187495"/>
    </source>
</evidence>
<feature type="signal peptide" evidence="1">
    <location>
        <begin position="1"/>
        <end position="30"/>
    </location>
</feature>
<keyword evidence="1" id="KW-0732">Signal</keyword>
<dbReference type="Pfam" id="PF13609">
    <property type="entry name" value="Porin_4"/>
    <property type="match status" value="1"/>
</dbReference>
<dbReference type="Gene3D" id="2.40.160.10">
    <property type="entry name" value="Porin"/>
    <property type="match status" value="1"/>
</dbReference>
<dbReference type="SUPFAM" id="SSF56935">
    <property type="entry name" value="Porins"/>
    <property type="match status" value="1"/>
</dbReference>
<feature type="domain" description="Porin" evidence="2">
    <location>
        <begin position="140"/>
        <end position="388"/>
    </location>
</feature>